<sequence>WAGDPAAAHPGVALESWSWRLVDRSAGRVVLVAATRCRDGQGADWGSVVVAAVGPDGGRLVR</sequence>
<dbReference type="EMBL" id="CADCVO010000150">
    <property type="protein sequence ID" value="CAA9478151.1"/>
    <property type="molecule type" value="Genomic_DNA"/>
</dbReference>
<protein>
    <submittedName>
        <fullName evidence="1">Uncharacterized protein</fullName>
    </submittedName>
</protein>
<feature type="non-terminal residue" evidence="1">
    <location>
        <position position="62"/>
    </location>
</feature>
<gene>
    <name evidence="1" type="ORF">AVDCRST_MAG13-990</name>
</gene>
<organism evidence="1">
    <name type="scientific">uncultured Solirubrobacteraceae bacterium</name>
    <dbReference type="NCBI Taxonomy" id="1162706"/>
    <lineage>
        <taxon>Bacteria</taxon>
        <taxon>Bacillati</taxon>
        <taxon>Actinomycetota</taxon>
        <taxon>Thermoleophilia</taxon>
        <taxon>Solirubrobacterales</taxon>
        <taxon>Solirubrobacteraceae</taxon>
        <taxon>environmental samples</taxon>
    </lineage>
</organism>
<accession>A0A6J4RXC2</accession>
<proteinExistence type="predicted"/>
<dbReference type="AlphaFoldDB" id="A0A6J4RXC2"/>
<name>A0A6J4RXC2_9ACTN</name>
<evidence type="ECO:0000313" key="1">
    <source>
        <dbReference type="EMBL" id="CAA9478151.1"/>
    </source>
</evidence>
<feature type="non-terminal residue" evidence="1">
    <location>
        <position position="1"/>
    </location>
</feature>
<reference evidence="1" key="1">
    <citation type="submission" date="2020-02" db="EMBL/GenBank/DDBJ databases">
        <authorList>
            <person name="Meier V. D."/>
        </authorList>
    </citation>
    <scope>NUCLEOTIDE SEQUENCE</scope>
    <source>
        <strain evidence="1">AVDCRST_MAG13</strain>
    </source>
</reference>